<reference evidence="2" key="1">
    <citation type="submission" date="2017-01" db="EMBL/GenBank/DDBJ databases">
        <authorList>
            <person name="Varghese N."/>
            <person name="Submissions S."/>
        </authorList>
    </citation>
    <scope>NUCLEOTIDE SEQUENCE [LARGE SCALE GENOMIC DNA]</scope>
    <source>
        <strain evidence="2">DM9</strain>
    </source>
</reference>
<proteinExistence type="predicted"/>
<dbReference type="RefSeq" id="WP_007660247.1">
    <property type="nucleotide sequence ID" value="NZ_FTNM01000006.1"/>
</dbReference>
<evidence type="ECO:0000313" key="1">
    <source>
        <dbReference type="EMBL" id="SIR40724.1"/>
    </source>
</evidence>
<dbReference type="Proteomes" id="UP000185924">
    <property type="component" value="Unassembled WGS sequence"/>
</dbReference>
<organism evidence="1 2">
    <name type="scientific">Pontibacter lucknowensis</name>
    <dbReference type="NCBI Taxonomy" id="1077936"/>
    <lineage>
        <taxon>Bacteria</taxon>
        <taxon>Pseudomonadati</taxon>
        <taxon>Bacteroidota</taxon>
        <taxon>Cytophagia</taxon>
        <taxon>Cytophagales</taxon>
        <taxon>Hymenobacteraceae</taxon>
        <taxon>Pontibacter</taxon>
    </lineage>
</organism>
<gene>
    <name evidence="1" type="ORF">SAMN05421545_3462</name>
</gene>
<evidence type="ECO:0000313" key="2">
    <source>
        <dbReference type="Proteomes" id="UP000185924"/>
    </source>
</evidence>
<evidence type="ECO:0008006" key="3">
    <source>
        <dbReference type="Google" id="ProtNLM"/>
    </source>
</evidence>
<accession>A0A1N7ANV0</accession>
<name>A0A1N7ANV0_9BACT</name>
<keyword evidence="2" id="KW-1185">Reference proteome</keyword>
<protein>
    <recommendedName>
        <fullName evidence="3">DUF2262 domain-containing protein</fullName>
    </recommendedName>
</protein>
<dbReference type="EMBL" id="FTNM01000006">
    <property type="protein sequence ID" value="SIR40724.1"/>
    <property type="molecule type" value="Genomic_DNA"/>
</dbReference>
<dbReference type="AlphaFoldDB" id="A0A1N7ANV0"/>
<dbReference type="OrthoDB" id="770211at2"/>
<sequence>MFIGKKEKKPVFDLEGFGLLELNTDKSGSEWFGKVQNISKNHTIELSIEVEDNSSPSLNQVESIKRFTESIECIEQAIYKYIHDCFEGTKWQRTEEDLKKMYFLSAITLKSDNADIWVTLEPQIDVPTIFNYLPRLTLRNNEIVWSNLK</sequence>